<feature type="compositionally biased region" description="Polar residues" evidence="1">
    <location>
        <begin position="483"/>
        <end position="501"/>
    </location>
</feature>
<feature type="region of interest" description="Disordered" evidence="1">
    <location>
        <begin position="481"/>
        <end position="559"/>
    </location>
</feature>
<sequence length="559" mass="61315">MPAFSEYFVRNATPSSTPSSLPSSSLKNGFGQHCRFNGNVAYVHYWCNPLGGMQQYPALFADYFAGTFIPMSNIWPYCHYHHSVSPKRSFLGQQPAAVQYWPADGTVNQIPETSVYVTQPRLGKQRDTSPLSSGISRSNSTASSDYADSVSSGIGSQDSYHQQEESGNFPSHVAITSSSDTSHYSQPQFPSLGDNGSENSGPNTPGPSPLTNFGDYDFTTAGFYSQKQQSQPQSTELQSQGSSDLLVTAYSASYPSAMKFYNLRKIHLARKGNGSSAGNLRFRTGSRFENILSPAATCFHVYQSPNRFLIPLEAVETYIHCLGSFSAQLGQSQIISAQAPSLPEFETTRLTSDLSSRATNTTINVTAETPNACDNIQTAIENVSSVSCEIDSRTSNILGNAADENDCPTLSADKPDKIVQDHFLDEDSLLENLPKFEHYSGGGSGLPCELIRNINWLQSKSPNAKLGFEFCGSDGYASKQRKQVLQSRNNHRSTGIPTRGTNEGRPRGLSPSMPAYHQLNDNNWRRHSQNGPPSKNYAARLFSTSDGYVRNRERNSYDK</sequence>
<dbReference type="WBParaSite" id="EEL_0000340101-mRNA-1">
    <property type="protein sequence ID" value="EEL_0000340101-mRNA-1"/>
    <property type="gene ID" value="EEL_0000340101"/>
</dbReference>
<organism evidence="2 3">
    <name type="scientific">Elaeophora elaphi</name>
    <dbReference type="NCBI Taxonomy" id="1147741"/>
    <lineage>
        <taxon>Eukaryota</taxon>
        <taxon>Metazoa</taxon>
        <taxon>Ecdysozoa</taxon>
        <taxon>Nematoda</taxon>
        <taxon>Chromadorea</taxon>
        <taxon>Rhabditida</taxon>
        <taxon>Spirurina</taxon>
        <taxon>Spiruromorpha</taxon>
        <taxon>Filarioidea</taxon>
        <taxon>Onchocercidae</taxon>
        <taxon>Elaeophora</taxon>
    </lineage>
</organism>
<accession>A0A158Q737</accession>
<reference evidence="3" key="1">
    <citation type="submission" date="2016-04" db="UniProtKB">
        <authorList>
            <consortium name="WormBaseParasite"/>
        </authorList>
    </citation>
    <scope>IDENTIFICATION</scope>
</reference>
<protein>
    <submittedName>
        <fullName evidence="3">Bromodomain adjacent to zinc finger domain protein 2A</fullName>
    </submittedName>
</protein>
<dbReference type="AlphaFoldDB" id="A0A158Q737"/>
<evidence type="ECO:0000313" key="3">
    <source>
        <dbReference type="WBParaSite" id="EEL_0000340101-mRNA-1"/>
    </source>
</evidence>
<evidence type="ECO:0000313" key="2">
    <source>
        <dbReference type="Proteomes" id="UP000050640"/>
    </source>
</evidence>
<keyword evidence="2" id="KW-1185">Reference proteome</keyword>
<dbReference type="STRING" id="1147741.A0A158Q737"/>
<evidence type="ECO:0000256" key="1">
    <source>
        <dbReference type="SAM" id="MobiDB-lite"/>
    </source>
</evidence>
<feature type="compositionally biased region" description="Basic and acidic residues" evidence="1">
    <location>
        <begin position="549"/>
        <end position="559"/>
    </location>
</feature>
<feature type="region of interest" description="Disordered" evidence="1">
    <location>
        <begin position="117"/>
        <end position="212"/>
    </location>
</feature>
<name>A0A158Q737_9BILA</name>
<feature type="compositionally biased region" description="Polar residues" evidence="1">
    <location>
        <begin position="128"/>
        <end position="203"/>
    </location>
</feature>
<dbReference type="Proteomes" id="UP000050640">
    <property type="component" value="Unplaced"/>
</dbReference>
<proteinExistence type="predicted"/>